<proteinExistence type="predicted"/>
<sequence length="157" mass="17350">MNDMKELKSLIFSALKTAGFEGRGATVRRHWAEIEWVCDIDRVPHLNRYELDVGINLNPSVPTRRANDCAVVIRADQLLAGSSGWDRDGYRSAMSLDVEMDGASREKYIVTVVDALGAVAGTNRTLGRVARLWKEGAFRHGFVSRGAVQVFSAPDDL</sequence>
<dbReference type="EMBL" id="JBHTII010000001">
    <property type="protein sequence ID" value="MFD0789273.1"/>
    <property type="molecule type" value="Genomic_DNA"/>
</dbReference>
<evidence type="ECO:0000313" key="2">
    <source>
        <dbReference type="Proteomes" id="UP001597055"/>
    </source>
</evidence>
<organism evidence="1 2">
    <name type="scientific">Microbacterium insulae</name>
    <dbReference type="NCBI Taxonomy" id="483014"/>
    <lineage>
        <taxon>Bacteria</taxon>
        <taxon>Bacillati</taxon>
        <taxon>Actinomycetota</taxon>
        <taxon>Actinomycetes</taxon>
        <taxon>Micrococcales</taxon>
        <taxon>Microbacteriaceae</taxon>
        <taxon>Microbacterium</taxon>
    </lineage>
</organism>
<dbReference type="RefSeq" id="WP_204980160.1">
    <property type="nucleotide sequence ID" value="NZ_JBHTII010000001.1"/>
</dbReference>
<protein>
    <recommendedName>
        <fullName evidence="3">DUF4304 domain-containing protein</fullName>
    </recommendedName>
</protein>
<evidence type="ECO:0000313" key="1">
    <source>
        <dbReference type="EMBL" id="MFD0789273.1"/>
    </source>
</evidence>
<reference evidence="2" key="1">
    <citation type="journal article" date="2019" name="Int. J. Syst. Evol. Microbiol.">
        <title>The Global Catalogue of Microorganisms (GCM) 10K type strain sequencing project: providing services to taxonomists for standard genome sequencing and annotation.</title>
        <authorList>
            <consortium name="The Broad Institute Genomics Platform"/>
            <consortium name="The Broad Institute Genome Sequencing Center for Infectious Disease"/>
            <person name="Wu L."/>
            <person name="Ma J."/>
        </authorList>
    </citation>
    <scope>NUCLEOTIDE SEQUENCE [LARGE SCALE GENOMIC DNA]</scope>
    <source>
        <strain evidence="2">CCUG 54523</strain>
    </source>
</reference>
<dbReference type="Proteomes" id="UP001597055">
    <property type="component" value="Unassembled WGS sequence"/>
</dbReference>
<keyword evidence="2" id="KW-1185">Reference proteome</keyword>
<evidence type="ECO:0008006" key="3">
    <source>
        <dbReference type="Google" id="ProtNLM"/>
    </source>
</evidence>
<gene>
    <name evidence="1" type="ORF">ACFQ0P_02600</name>
</gene>
<name>A0ABW3AE48_9MICO</name>
<accession>A0ABW3AE48</accession>
<comment type="caution">
    <text evidence="1">The sequence shown here is derived from an EMBL/GenBank/DDBJ whole genome shotgun (WGS) entry which is preliminary data.</text>
</comment>